<dbReference type="AlphaFoldDB" id="A0A8H3U8B1"/>
<dbReference type="InterPro" id="IPR007741">
    <property type="entry name" value="Ribosomal_mL43/mS25/NADH_DH"/>
</dbReference>
<protein>
    <recommendedName>
        <fullName evidence="6">Large ribosomal subunit protein mL43</fullName>
    </recommendedName>
</protein>
<gene>
    <name evidence="8" type="ORF">EG328_009904</name>
</gene>
<dbReference type="SMART" id="SM00916">
    <property type="entry name" value="L51_S25_CI-B8"/>
    <property type="match status" value="1"/>
</dbReference>
<evidence type="ECO:0000256" key="4">
    <source>
        <dbReference type="ARBA" id="ARBA00023128"/>
    </source>
</evidence>
<name>A0A8H3U8B1_VENIN</name>
<dbReference type="GO" id="GO:0005762">
    <property type="term" value="C:mitochondrial large ribosomal subunit"/>
    <property type="evidence" value="ECO:0007669"/>
    <property type="project" value="TreeGrafter"/>
</dbReference>
<proteinExistence type="inferred from homology"/>
<dbReference type="FunFam" id="3.40.30.10:FF:000173">
    <property type="entry name" value="Mitochondrial 54S ribosomal protein"/>
    <property type="match status" value="1"/>
</dbReference>
<comment type="similarity">
    <text evidence="2">Belongs to the mitochondrion-specific ribosomal protein mL43 family.</text>
</comment>
<evidence type="ECO:0000256" key="2">
    <source>
        <dbReference type="ARBA" id="ARBA00006073"/>
    </source>
</evidence>
<comment type="subcellular location">
    <subcellularLocation>
        <location evidence="1">Mitochondrion</location>
    </subcellularLocation>
</comment>
<keyword evidence="5" id="KW-0687">Ribonucleoprotein</keyword>
<dbReference type="PANTHER" id="PTHR21396">
    <property type="entry name" value="39S RIBOSOMAL PROTEIN L43"/>
    <property type="match status" value="1"/>
</dbReference>
<organism evidence="8 9">
    <name type="scientific">Venturia inaequalis</name>
    <name type="common">Apple scab fungus</name>
    <dbReference type="NCBI Taxonomy" id="5025"/>
    <lineage>
        <taxon>Eukaryota</taxon>
        <taxon>Fungi</taxon>
        <taxon>Dikarya</taxon>
        <taxon>Ascomycota</taxon>
        <taxon>Pezizomycotina</taxon>
        <taxon>Dothideomycetes</taxon>
        <taxon>Pleosporomycetidae</taxon>
        <taxon>Venturiales</taxon>
        <taxon>Venturiaceae</taxon>
        <taxon>Venturia</taxon>
    </lineage>
</organism>
<evidence type="ECO:0000313" key="9">
    <source>
        <dbReference type="Proteomes" id="UP000447873"/>
    </source>
</evidence>
<evidence type="ECO:0000313" key="8">
    <source>
        <dbReference type="EMBL" id="KAE9965195.1"/>
    </source>
</evidence>
<evidence type="ECO:0000256" key="6">
    <source>
        <dbReference type="ARBA" id="ARBA00035188"/>
    </source>
</evidence>
<dbReference type="InterPro" id="IPR039927">
    <property type="entry name" value="Ribosomal_mL43"/>
</dbReference>
<dbReference type="InterPro" id="IPR036249">
    <property type="entry name" value="Thioredoxin-like_sf"/>
</dbReference>
<keyword evidence="3" id="KW-0689">Ribosomal protein</keyword>
<keyword evidence="4" id="KW-0496">Mitochondrion</keyword>
<comment type="caution">
    <text evidence="8">The sequence shown here is derived from an EMBL/GenBank/DDBJ whole genome shotgun (WGS) entry which is preliminary data.</text>
</comment>
<evidence type="ECO:0000256" key="1">
    <source>
        <dbReference type="ARBA" id="ARBA00004173"/>
    </source>
</evidence>
<dbReference type="SUPFAM" id="SSF52833">
    <property type="entry name" value="Thioredoxin-like"/>
    <property type="match status" value="1"/>
</dbReference>
<dbReference type="Gene3D" id="3.40.30.10">
    <property type="entry name" value="Glutaredoxin"/>
    <property type="match status" value="1"/>
</dbReference>
<dbReference type="GO" id="GO:0003735">
    <property type="term" value="F:structural constituent of ribosome"/>
    <property type="evidence" value="ECO:0007669"/>
    <property type="project" value="InterPro"/>
</dbReference>
<dbReference type="PANTHER" id="PTHR21396:SF2">
    <property type="entry name" value="LARGE RIBOSOMAL SUBUNIT PROTEIN ML43"/>
    <property type="match status" value="1"/>
</dbReference>
<feature type="domain" description="Ribosomal protein/NADH dehydrogenase" evidence="7">
    <location>
        <begin position="33"/>
        <end position="106"/>
    </location>
</feature>
<reference evidence="8 9" key="1">
    <citation type="submission" date="2018-12" db="EMBL/GenBank/DDBJ databases">
        <title>Venturia inaequalis Genome Resource.</title>
        <authorList>
            <person name="Lichtner F.J."/>
        </authorList>
    </citation>
    <scope>NUCLEOTIDE SEQUENCE [LARGE SCALE GENOMIC DNA]</scope>
    <source>
        <strain evidence="8 9">120213</strain>
    </source>
</reference>
<evidence type="ECO:0000256" key="3">
    <source>
        <dbReference type="ARBA" id="ARBA00022980"/>
    </source>
</evidence>
<dbReference type="Pfam" id="PF05047">
    <property type="entry name" value="L51_S25_CI-B8"/>
    <property type="match status" value="1"/>
</dbReference>
<dbReference type="EMBL" id="WNWS01000615">
    <property type="protein sequence ID" value="KAE9965195.1"/>
    <property type="molecule type" value="Genomic_DNA"/>
</dbReference>
<evidence type="ECO:0000259" key="7">
    <source>
        <dbReference type="SMART" id="SM00916"/>
    </source>
</evidence>
<sequence>MPLSAIRQVVAKGQNGVGAHILPCRKLDFFYCDWAGSSRGMTKFITHTLPLFAKQNPQVEITVSPRPNKHPVVIGHYLNGREKPICVKNLEKEQILQKVELLRNANGEKLKRQKKPVMSSQESVRGIWSGMHGHEIHVGTEKAADDISACLRREGQGHTAQPALCPLQNGERPD</sequence>
<accession>A0A8H3U8B1</accession>
<evidence type="ECO:0000256" key="5">
    <source>
        <dbReference type="ARBA" id="ARBA00023274"/>
    </source>
</evidence>
<dbReference type="Proteomes" id="UP000447873">
    <property type="component" value="Unassembled WGS sequence"/>
</dbReference>
<dbReference type="GO" id="GO:0032543">
    <property type="term" value="P:mitochondrial translation"/>
    <property type="evidence" value="ECO:0007669"/>
    <property type="project" value="InterPro"/>
</dbReference>